<comment type="subcellular location">
    <subcellularLocation>
        <location evidence="1">Nucleus</location>
    </subcellularLocation>
</comment>
<gene>
    <name evidence="12" type="ORF">RN001_004573</name>
</gene>
<dbReference type="FunFam" id="2.130.10.10:FF:002897">
    <property type="entry name" value="Protein HIRA homolog-like Protein"/>
    <property type="match status" value="1"/>
</dbReference>
<organism evidence="12 13">
    <name type="scientific">Aquatica leii</name>
    <dbReference type="NCBI Taxonomy" id="1421715"/>
    <lineage>
        <taxon>Eukaryota</taxon>
        <taxon>Metazoa</taxon>
        <taxon>Ecdysozoa</taxon>
        <taxon>Arthropoda</taxon>
        <taxon>Hexapoda</taxon>
        <taxon>Insecta</taxon>
        <taxon>Pterygota</taxon>
        <taxon>Neoptera</taxon>
        <taxon>Endopterygota</taxon>
        <taxon>Coleoptera</taxon>
        <taxon>Polyphaga</taxon>
        <taxon>Elateriformia</taxon>
        <taxon>Elateroidea</taxon>
        <taxon>Lampyridae</taxon>
        <taxon>Luciolinae</taxon>
        <taxon>Aquatica</taxon>
    </lineage>
</organism>
<evidence type="ECO:0000256" key="7">
    <source>
        <dbReference type="ARBA" id="ARBA00023204"/>
    </source>
</evidence>
<accession>A0AAN7PYN8</accession>
<dbReference type="GO" id="GO:0006281">
    <property type="term" value="P:DNA repair"/>
    <property type="evidence" value="ECO:0007669"/>
    <property type="project" value="UniProtKB-KW"/>
</dbReference>
<dbReference type="GO" id="GO:0005634">
    <property type="term" value="C:nucleus"/>
    <property type="evidence" value="ECO:0007669"/>
    <property type="project" value="UniProtKB-SubCell"/>
</dbReference>
<dbReference type="InterPro" id="IPR036322">
    <property type="entry name" value="WD40_repeat_dom_sf"/>
</dbReference>
<evidence type="ECO:0000256" key="3">
    <source>
        <dbReference type="ARBA" id="ARBA00022574"/>
    </source>
</evidence>
<comment type="similarity">
    <text evidence="2">Belongs to the WD repeat HIR1 family.</text>
</comment>
<dbReference type="AlphaFoldDB" id="A0AAN7PYN8"/>
<keyword evidence="3 9" id="KW-0853">WD repeat</keyword>
<reference evidence="13" key="1">
    <citation type="submission" date="2023-01" db="EMBL/GenBank/DDBJ databases">
        <title>Key to firefly adult light organ development and bioluminescence: homeobox transcription factors regulate luciferase expression and transportation to peroxisome.</title>
        <authorList>
            <person name="Fu X."/>
        </authorList>
    </citation>
    <scope>NUCLEOTIDE SEQUENCE [LARGE SCALE GENOMIC DNA]</scope>
</reference>
<feature type="repeat" description="WD" evidence="9">
    <location>
        <begin position="160"/>
        <end position="192"/>
    </location>
</feature>
<feature type="repeat" description="WD" evidence="9">
    <location>
        <begin position="61"/>
        <end position="102"/>
    </location>
</feature>
<dbReference type="PROSITE" id="PS00678">
    <property type="entry name" value="WD_REPEATS_1"/>
    <property type="match status" value="2"/>
</dbReference>
<keyword evidence="6" id="KW-0156">Chromatin regulator</keyword>
<keyword evidence="8" id="KW-0539">Nucleus</keyword>
<dbReference type="Gene3D" id="2.130.10.10">
    <property type="entry name" value="YVTN repeat-like/Quinoprotein amine dehydrogenase"/>
    <property type="match status" value="3"/>
</dbReference>
<keyword evidence="7" id="KW-0234">DNA repair</keyword>
<dbReference type="InterPro" id="IPR001632">
    <property type="entry name" value="WD40_G-protein_beta-like"/>
</dbReference>
<evidence type="ECO:0000313" key="12">
    <source>
        <dbReference type="EMBL" id="KAK4881254.1"/>
    </source>
</evidence>
<evidence type="ECO:0000256" key="6">
    <source>
        <dbReference type="ARBA" id="ARBA00022853"/>
    </source>
</evidence>
<dbReference type="GO" id="GO:0006334">
    <property type="term" value="P:nucleosome assembly"/>
    <property type="evidence" value="ECO:0007669"/>
    <property type="project" value="TreeGrafter"/>
</dbReference>
<dbReference type="InterPro" id="IPR019775">
    <property type="entry name" value="WD40_repeat_CS"/>
</dbReference>
<feature type="region of interest" description="Disordered" evidence="10">
    <location>
        <begin position="461"/>
        <end position="482"/>
    </location>
</feature>
<evidence type="ECO:0000256" key="4">
    <source>
        <dbReference type="ARBA" id="ARBA00022737"/>
    </source>
</evidence>
<evidence type="ECO:0000256" key="5">
    <source>
        <dbReference type="ARBA" id="ARBA00022763"/>
    </source>
</evidence>
<evidence type="ECO:0000256" key="1">
    <source>
        <dbReference type="ARBA" id="ARBA00004123"/>
    </source>
</evidence>
<feature type="domain" description="CAF1B/HIR1 beta-propeller" evidence="11">
    <location>
        <begin position="1"/>
        <end position="374"/>
    </location>
</feature>
<proteinExistence type="inferred from homology"/>
<evidence type="ECO:0000256" key="2">
    <source>
        <dbReference type="ARBA" id="ARBA00007306"/>
    </source>
</evidence>
<protein>
    <recommendedName>
        <fullName evidence="11">CAF1B/HIR1 beta-propeller domain-containing protein</fullName>
    </recommendedName>
</protein>
<keyword evidence="4" id="KW-0677">Repeat</keyword>
<feature type="compositionally biased region" description="Polar residues" evidence="10">
    <location>
        <begin position="432"/>
        <end position="443"/>
    </location>
</feature>
<comment type="caution">
    <text evidence="12">The sequence shown here is derived from an EMBL/GenBank/DDBJ whole genome shotgun (WGS) entry which is preliminary data.</text>
</comment>
<dbReference type="PROSITE" id="PS50082">
    <property type="entry name" value="WD_REPEATS_2"/>
    <property type="match status" value="3"/>
</dbReference>
<dbReference type="PANTHER" id="PTHR15271:SF4">
    <property type="entry name" value="CHROMATIN ASSEMBLY FACTOR 1 SUBUNIT B"/>
    <property type="match status" value="1"/>
</dbReference>
<dbReference type="PANTHER" id="PTHR15271">
    <property type="entry name" value="CHROMATIN ASSEMBLY FACTOR 1 SUBUNIT B"/>
    <property type="match status" value="1"/>
</dbReference>
<dbReference type="InterPro" id="IPR055410">
    <property type="entry name" value="Beta-prop_CAF1B_HIR1"/>
</dbReference>
<evidence type="ECO:0000313" key="13">
    <source>
        <dbReference type="Proteomes" id="UP001353858"/>
    </source>
</evidence>
<dbReference type="EMBL" id="JARPUR010000002">
    <property type="protein sequence ID" value="KAK4881254.1"/>
    <property type="molecule type" value="Genomic_DNA"/>
</dbReference>
<dbReference type="GO" id="GO:0033186">
    <property type="term" value="C:CAF-1 complex"/>
    <property type="evidence" value="ECO:0007669"/>
    <property type="project" value="TreeGrafter"/>
</dbReference>
<evidence type="ECO:0000256" key="10">
    <source>
        <dbReference type="SAM" id="MobiDB-lite"/>
    </source>
</evidence>
<dbReference type="PROSITE" id="PS50294">
    <property type="entry name" value="WD_REPEATS_REGION"/>
    <property type="match status" value="2"/>
</dbReference>
<evidence type="ECO:0000256" key="8">
    <source>
        <dbReference type="ARBA" id="ARBA00023242"/>
    </source>
</evidence>
<name>A0AAN7PYN8_9COLE</name>
<sequence length="638" mass="71577">MKCTIPEISWHNRDPVLSVDIQPVQNDCYKLATGGTDCHVLIWNLKICENGSVDLHVVSDLSRHQRSVNVVRWSPFGTYLASGDDDANIIIWNLRTEQVPLFEEATSNEECWVVFKILRGHKEDVYDISWSPNETKLVSGSIDNTAILWDFNKGHSEFILSDHKGFVQGVNWDPKGEFIATISSDRVCRIFDNTGKHVRARIHKGNLPVPEYHALHEKEIKYFHDDTFKSYFRRLAFSPDGNLLIVPSGSIDVENDDGIRNATYIFSICDLGQPVAFIPSSKQVTIAVRCCPMLFELHSDGPDPVIDLPYRMIIAIATDSDVILYDTQQVTPFAHFRKVHYTRITDLTWSSDGLLLIASSTDGFCTLITFEPGEVGTQYIKEDSEPEDNSLNVSGCEELNNVEEISKKEVEVKKPNILEKWTVRTPKRDTADTLNKNVPQKSSQTDKEKINRLVPKRIVPTKIGNVSNKDDKRLSTNPTLEKASEEIVPSIITITENSSGPSNSSENEGSTVESKNKHKVESKKTNINPRSSILSFFQVTTKSEQNSAESIKNGSSDPSLSSKTVKITDIIELSDSDSNSIPNTLEIEKENMETKPDSPDRSNLIVSTNTVEAKVNAVKTPRRIPFITLASPKRKKKE</sequence>
<dbReference type="SUPFAM" id="SSF50978">
    <property type="entry name" value="WD40 repeat-like"/>
    <property type="match status" value="1"/>
</dbReference>
<evidence type="ECO:0000259" key="11">
    <source>
        <dbReference type="Pfam" id="PF24105"/>
    </source>
</evidence>
<feature type="compositionally biased region" description="Low complexity" evidence="10">
    <location>
        <begin position="496"/>
        <end position="510"/>
    </location>
</feature>
<dbReference type="Proteomes" id="UP001353858">
    <property type="component" value="Unassembled WGS sequence"/>
</dbReference>
<dbReference type="Pfam" id="PF24105">
    <property type="entry name" value="Beta-prop_CAF1B_HIR1"/>
    <property type="match status" value="1"/>
</dbReference>
<dbReference type="InterPro" id="IPR015943">
    <property type="entry name" value="WD40/YVTN_repeat-like_dom_sf"/>
</dbReference>
<dbReference type="InterPro" id="IPR001680">
    <property type="entry name" value="WD40_rpt"/>
</dbReference>
<feature type="region of interest" description="Disordered" evidence="10">
    <location>
        <begin position="494"/>
        <end position="527"/>
    </location>
</feature>
<dbReference type="GO" id="GO:0006335">
    <property type="term" value="P:DNA replication-dependent chromatin assembly"/>
    <property type="evidence" value="ECO:0007669"/>
    <property type="project" value="InterPro"/>
</dbReference>
<keyword evidence="5" id="KW-0227">DNA damage</keyword>
<dbReference type="SMART" id="SM00320">
    <property type="entry name" value="WD40"/>
    <property type="match status" value="5"/>
</dbReference>
<feature type="region of interest" description="Disordered" evidence="10">
    <location>
        <begin position="428"/>
        <end position="448"/>
    </location>
</feature>
<keyword evidence="13" id="KW-1185">Reference proteome</keyword>
<dbReference type="InterPro" id="IPR045145">
    <property type="entry name" value="PTHR15271"/>
</dbReference>
<evidence type="ECO:0000256" key="9">
    <source>
        <dbReference type="PROSITE-ProRule" id="PRU00221"/>
    </source>
</evidence>
<dbReference type="PRINTS" id="PR00319">
    <property type="entry name" value="GPROTEINB"/>
</dbReference>
<feature type="repeat" description="WD" evidence="9">
    <location>
        <begin position="118"/>
        <end position="159"/>
    </location>
</feature>